<evidence type="ECO:0000256" key="6">
    <source>
        <dbReference type="ARBA" id="ARBA00023139"/>
    </source>
</evidence>
<sequence>MLRKMLYPLLCITLLTGCYDQVYVEDVAATLIVGIDIDRQNHLKVYVVNPLINKDRKRTEEKHYTTDVTARKARDKFDTVDPGIISGSKIQIILLGEKILQKKNWIRYLEPFYRDPQNTMTAKIIGVDGKVSDIIDSSSQQKNFLADYLAKLIRTGNTRNVTVKTTFKELYRQIKDKGITPSISSIRRMDNHKFKITGTMLLDFHNLLRLSLTPNENKLLTILQNKVKGDYPFTIKNPLKEISERWISISAQRIDVDTKVAYTNQFIFNINIHLGAEVIEKFPYVHPPINDSKLEKAISQQLTKEMNQLINKFKNAKIDPIGLGLYARAFQYENWVSYQHDWGKELSKAQIKIKVDVKVQDNGSVK</sequence>
<dbReference type="NCBIfam" id="TIGR02887">
    <property type="entry name" value="spore_ger_x_C"/>
    <property type="match status" value="1"/>
</dbReference>
<organism evidence="10 11">
    <name type="scientific">Bacillus thuringiensis subsp. tolworthi</name>
    <dbReference type="NCBI Taxonomy" id="1442"/>
    <lineage>
        <taxon>Bacteria</taxon>
        <taxon>Bacillati</taxon>
        <taxon>Bacillota</taxon>
        <taxon>Bacilli</taxon>
        <taxon>Bacillales</taxon>
        <taxon>Bacillaceae</taxon>
        <taxon>Bacillus</taxon>
        <taxon>Bacillus cereus group</taxon>
    </lineage>
</organism>
<dbReference type="InterPro" id="IPR038501">
    <property type="entry name" value="Spore_GerAC_C_sf"/>
</dbReference>
<dbReference type="EMBL" id="AP014867">
    <property type="protein sequence ID" value="BAR87704.1"/>
    <property type="molecule type" value="Genomic_DNA"/>
</dbReference>
<evidence type="ECO:0000256" key="2">
    <source>
        <dbReference type="ARBA" id="ARBA00007886"/>
    </source>
</evidence>
<evidence type="ECO:0000313" key="11">
    <source>
        <dbReference type="Proteomes" id="UP000055316"/>
    </source>
</evidence>
<geneLocation type="plasmid" evidence="11">
    <name>pKK3 DNA</name>
</geneLocation>
<evidence type="ECO:0000256" key="7">
    <source>
        <dbReference type="ARBA" id="ARBA00023288"/>
    </source>
</evidence>
<feature type="domain" description="Spore germination GerAC-like C-terminal" evidence="8">
    <location>
        <begin position="211"/>
        <end position="363"/>
    </location>
</feature>
<dbReference type="GO" id="GO:0009847">
    <property type="term" value="P:spore germination"/>
    <property type="evidence" value="ECO:0007669"/>
    <property type="project" value="InterPro"/>
</dbReference>
<keyword evidence="5" id="KW-0472">Membrane</keyword>
<keyword evidence="4" id="KW-0732">Signal</keyword>
<keyword evidence="6" id="KW-0564">Palmitate</keyword>
<feature type="domain" description="Spore germination protein N-terminal" evidence="9">
    <location>
        <begin position="20"/>
        <end position="187"/>
    </location>
</feature>
<dbReference type="InterPro" id="IPR008844">
    <property type="entry name" value="Spore_GerAC-like"/>
</dbReference>
<dbReference type="InterPro" id="IPR046953">
    <property type="entry name" value="Spore_GerAC-like_C"/>
</dbReference>
<comment type="similarity">
    <text evidence="2">Belongs to the GerABKC lipoprotein family.</text>
</comment>
<gene>
    <name evidence="10" type="ORF">KNN_06971</name>
</gene>
<evidence type="ECO:0000256" key="1">
    <source>
        <dbReference type="ARBA" id="ARBA00004635"/>
    </source>
</evidence>
<dbReference type="PROSITE" id="PS51257">
    <property type="entry name" value="PROKAR_LIPOPROTEIN"/>
    <property type="match status" value="1"/>
</dbReference>
<evidence type="ECO:0000256" key="4">
    <source>
        <dbReference type="ARBA" id="ARBA00022729"/>
    </source>
</evidence>
<keyword evidence="10" id="KW-0614">Plasmid</keyword>
<comment type="subcellular location">
    <subcellularLocation>
        <location evidence="1">Membrane</location>
        <topology evidence="1">Lipid-anchor</topology>
    </subcellularLocation>
</comment>
<dbReference type="Gene3D" id="3.30.300.210">
    <property type="entry name" value="Nutrient germinant receptor protein C, domain 3"/>
    <property type="match status" value="1"/>
</dbReference>
<keyword evidence="3" id="KW-0309">Germination</keyword>
<evidence type="ECO:0000259" key="8">
    <source>
        <dbReference type="Pfam" id="PF05504"/>
    </source>
</evidence>
<name>A0A9W4EY37_BACTO</name>
<dbReference type="GO" id="GO:0016020">
    <property type="term" value="C:membrane"/>
    <property type="evidence" value="ECO:0007669"/>
    <property type="project" value="UniProtKB-SubCell"/>
</dbReference>
<dbReference type="Proteomes" id="UP000055316">
    <property type="component" value="Plasmid pKK3"/>
</dbReference>
<protein>
    <submittedName>
        <fullName evidence="10">Ger(X)C family germination protein</fullName>
    </submittedName>
</protein>
<dbReference type="PANTHER" id="PTHR35789">
    <property type="entry name" value="SPORE GERMINATION PROTEIN B3"/>
    <property type="match status" value="1"/>
</dbReference>
<dbReference type="Pfam" id="PF05504">
    <property type="entry name" value="Spore_GerAC"/>
    <property type="match status" value="1"/>
</dbReference>
<dbReference type="AlphaFoldDB" id="A0A9W4EY37"/>
<evidence type="ECO:0000256" key="5">
    <source>
        <dbReference type="ARBA" id="ARBA00023136"/>
    </source>
</evidence>
<evidence type="ECO:0000259" key="9">
    <source>
        <dbReference type="Pfam" id="PF25198"/>
    </source>
</evidence>
<evidence type="ECO:0000256" key="3">
    <source>
        <dbReference type="ARBA" id="ARBA00022544"/>
    </source>
</evidence>
<dbReference type="RefSeq" id="WP_060852736.1">
    <property type="nucleotide sequence ID" value="NZ_AP014867.1"/>
</dbReference>
<proteinExistence type="inferred from homology"/>
<reference evidence="10 11" key="1">
    <citation type="submission" date="2015-05" db="EMBL/GenBank/DDBJ databases">
        <title>Whole genome sequence of Bacillus thuringiensis serovar tolworthi Pasteur Institute Standard strain.</title>
        <authorList>
            <person name="Kanda K."/>
            <person name="Nakashima K."/>
            <person name="Nagano Y."/>
        </authorList>
    </citation>
    <scope>NUCLEOTIDE SEQUENCE [LARGE SCALE GENOMIC DNA]</scope>
    <source>
        <strain evidence="10 11">Pasteur Institute Standard strain</strain>
        <plasmid evidence="11">pKK3 DNA</plasmid>
    </source>
</reference>
<dbReference type="Pfam" id="PF25198">
    <property type="entry name" value="Spore_GerAC_N"/>
    <property type="match status" value="1"/>
</dbReference>
<dbReference type="PANTHER" id="PTHR35789:SF1">
    <property type="entry name" value="SPORE GERMINATION PROTEIN B3"/>
    <property type="match status" value="1"/>
</dbReference>
<dbReference type="InterPro" id="IPR057336">
    <property type="entry name" value="GerAC_N"/>
</dbReference>
<evidence type="ECO:0000313" key="10">
    <source>
        <dbReference type="EMBL" id="BAR87704.1"/>
    </source>
</evidence>
<accession>A0A9W4EY37</accession>
<keyword evidence="7" id="KW-0449">Lipoprotein</keyword>